<gene>
    <name evidence="1" type="ORF">H2198_006630</name>
</gene>
<organism evidence="1 2">
    <name type="scientific">Neophaeococcomyces mojaviensis</name>
    <dbReference type="NCBI Taxonomy" id="3383035"/>
    <lineage>
        <taxon>Eukaryota</taxon>
        <taxon>Fungi</taxon>
        <taxon>Dikarya</taxon>
        <taxon>Ascomycota</taxon>
        <taxon>Pezizomycotina</taxon>
        <taxon>Eurotiomycetes</taxon>
        <taxon>Chaetothyriomycetidae</taxon>
        <taxon>Chaetothyriales</taxon>
        <taxon>Chaetothyriales incertae sedis</taxon>
        <taxon>Neophaeococcomyces</taxon>
    </lineage>
</organism>
<sequence>MPPKQKSKTKSSTATWPESKQAPPNWPALKPVLAAVDLTVEETLKDHILVVPNLLTANLCKTYVSFLSTLPLTTTPGKPKRGEATRVNDRYQIDDPAFADSLFRETAIKELVESYEDQSIWGGKVLGLSSNVRIYRYTPGQFFDQHYDESNKVPGPGGVPGKTTWTLLIYLTACNGGETAFYPEPASKRDKQPDPVVINPQAGSALFHRHFPECLLHEGKEVLSGEKWVLRSDLVVAR</sequence>
<reference evidence="1" key="1">
    <citation type="submission" date="2022-10" db="EMBL/GenBank/DDBJ databases">
        <title>Culturing micro-colonial fungi from biological soil crusts in the Mojave desert and describing Neophaeococcomyces mojavensis, and introducing the new genera and species Taxawa tesnikishii.</title>
        <authorList>
            <person name="Kurbessoian T."/>
            <person name="Stajich J.E."/>
        </authorList>
    </citation>
    <scope>NUCLEOTIDE SEQUENCE</scope>
    <source>
        <strain evidence="1">JES_112</strain>
    </source>
</reference>
<comment type="caution">
    <text evidence="1">The sequence shown here is derived from an EMBL/GenBank/DDBJ whole genome shotgun (WGS) entry which is preliminary data.</text>
</comment>
<protein>
    <submittedName>
        <fullName evidence="1">Uncharacterized protein</fullName>
    </submittedName>
</protein>
<evidence type="ECO:0000313" key="1">
    <source>
        <dbReference type="EMBL" id="KAJ9654332.1"/>
    </source>
</evidence>
<dbReference type="Proteomes" id="UP001172386">
    <property type="component" value="Unassembled WGS sequence"/>
</dbReference>
<dbReference type="EMBL" id="JAPDRQ010000124">
    <property type="protein sequence ID" value="KAJ9654332.1"/>
    <property type="molecule type" value="Genomic_DNA"/>
</dbReference>
<keyword evidence="2" id="KW-1185">Reference proteome</keyword>
<proteinExistence type="predicted"/>
<accession>A0ACC3A2D3</accession>
<evidence type="ECO:0000313" key="2">
    <source>
        <dbReference type="Proteomes" id="UP001172386"/>
    </source>
</evidence>
<name>A0ACC3A2D3_9EURO</name>